<dbReference type="InterPro" id="IPR012093">
    <property type="entry name" value="Pirin"/>
</dbReference>
<evidence type="ECO:0000313" key="7">
    <source>
        <dbReference type="EMBL" id="TJZ71049.1"/>
    </source>
</evidence>
<gene>
    <name evidence="7" type="ORF">FAZ21_13870</name>
</gene>
<dbReference type="OrthoDB" id="321327at2"/>
<evidence type="ECO:0000259" key="6">
    <source>
        <dbReference type="Pfam" id="PF05726"/>
    </source>
</evidence>
<comment type="caution">
    <text evidence="7">The sequence shown here is derived from an EMBL/GenBank/DDBJ whole genome shotgun (WGS) entry which is preliminary data.</text>
</comment>
<evidence type="ECO:0000256" key="2">
    <source>
        <dbReference type="PIRSR" id="PIRSR006232-1"/>
    </source>
</evidence>
<feature type="domain" description="Pirin N-terminal" evidence="5">
    <location>
        <begin position="22"/>
        <end position="124"/>
    </location>
</feature>
<feature type="binding site" evidence="2">
    <location>
        <position position="61"/>
    </location>
    <ligand>
        <name>Fe cation</name>
        <dbReference type="ChEBI" id="CHEBI:24875"/>
    </ligand>
</feature>
<protein>
    <submittedName>
        <fullName evidence="7">Pirin family protein</fullName>
    </submittedName>
</protein>
<evidence type="ECO:0000256" key="1">
    <source>
        <dbReference type="ARBA" id="ARBA00008416"/>
    </source>
</evidence>
<dbReference type="EMBL" id="SUMF01000017">
    <property type="protein sequence ID" value="TJZ71049.1"/>
    <property type="molecule type" value="Genomic_DNA"/>
</dbReference>
<proteinExistence type="inferred from homology"/>
<feature type="domain" description="Pirin C-terminal" evidence="6">
    <location>
        <begin position="177"/>
        <end position="274"/>
    </location>
</feature>
<dbReference type="InterPro" id="IPR014710">
    <property type="entry name" value="RmlC-like_jellyroll"/>
</dbReference>
<feature type="binding site" evidence="2">
    <location>
        <position position="103"/>
    </location>
    <ligand>
        <name>Fe cation</name>
        <dbReference type="ChEBI" id="CHEBI:24875"/>
    </ligand>
</feature>
<name>A0A4U0PRY2_9NEIS</name>
<dbReference type="GO" id="GO:0046872">
    <property type="term" value="F:metal ion binding"/>
    <property type="evidence" value="ECO:0007669"/>
    <property type="project" value="UniProtKB-KW"/>
</dbReference>
<feature type="binding site" evidence="2">
    <location>
        <position position="59"/>
    </location>
    <ligand>
        <name>Fe cation</name>
        <dbReference type="ChEBI" id="CHEBI:24875"/>
    </ligand>
</feature>
<feature type="compositionally biased region" description="Basic and acidic residues" evidence="4">
    <location>
        <begin position="275"/>
        <end position="285"/>
    </location>
</feature>
<keyword evidence="2" id="KW-0408">Iron</keyword>
<comment type="cofactor">
    <cofactor evidence="2">
        <name>Fe cation</name>
        <dbReference type="ChEBI" id="CHEBI:24875"/>
    </cofactor>
    <text evidence="2">Binds 1 Fe cation per subunit.</text>
</comment>
<dbReference type="PIRSF" id="PIRSF006232">
    <property type="entry name" value="Pirin"/>
    <property type="match status" value="1"/>
</dbReference>
<dbReference type="Proteomes" id="UP000310016">
    <property type="component" value="Unassembled WGS sequence"/>
</dbReference>
<keyword evidence="8" id="KW-1185">Reference proteome</keyword>
<dbReference type="InterPro" id="IPR011051">
    <property type="entry name" value="RmlC_Cupin_sf"/>
</dbReference>
<dbReference type="AlphaFoldDB" id="A0A4U0PRY2"/>
<evidence type="ECO:0000259" key="5">
    <source>
        <dbReference type="Pfam" id="PF02678"/>
    </source>
</evidence>
<feature type="binding site" evidence="2">
    <location>
        <position position="105"/>
    </location>
    <ligand>
        <name>Fe cation</name>
        <dbReference type="ChEBI" id="CHEBI:24875"/>
    </ligand>
</feature>
<feature type="region of interest" description="Disordered" evidence="4">
    <location>
        <begin position="275"/>
        <end position="296"/>
    </location>
</feature>
<sequence length="296" mass="31543">MTTSPFLRINGRDEIVGADLPVRRSLPHRERRAIGPFVFFDHMGPARLGPGKGVDVPPHPHIGLATVTFLFDGEMVHRDSLGTELTITPGDVNLMTAGHGIVHSERSPAVREGERGMHGLQTWLALPVPVEDGASDFRHYPAAQLPVLRQGGATVRLLIGELFGAVSPVATASPTLYAVVELPAGGSLTLPADDAERGVYPVDGPLTLDGETFAARELAVLPQGATVTVGADTPVRFALFGGAPLDGPRAMWWNFVASDRALIDTAAADWEAGRRFGDVPNETERLPLPATRPRQG</sequence>
<dbReference type="PANTHER" id="PTHR13903:SF8">
    <property type="entry name" value="PIRIN"/>
    <property type="match status" value="1"/>
</dbReference>
<dbReference type="RefSeq" id="WP_136774038.1">
    <property type="nucleotide sequence ID" value="NZ_CP156074.1"/>
</dbReference>
<dbReference type="CDD" id="cd02247">
    <property type="entry name" value="cupin_pirin_C"/>
    <property type="match status" value="1"/>
</dbReference>
<comment type="similarity">
    <text evidence="1 3">Belongs to the pirin family.</text>
</comment>
<reference evidence="7 8" key="1">
    <citation type="submission" date="2019-04" db="EMBL/GenBank/DDBJ databases">
        <title>Chitiniphilus eburnea sp. nov., a novel chitinolytic bacterium isolated from aquaculture sludge.</title>
        <authorList>
            <person name="Sheng M."/>
        </authorList>
    </citation>
    <scope>NUCLEOTIDE SEQUENCE [LARGE SCALE GENOMIC DNA]</scope>
    <source>
        <strain evidence="7 8">HX-2-15</strain>
    </source>
</reference>
<accession>A0A4U0PRY2</accession>
<evidence type="ECO:0000256" key="4">
    <source>
        <dbReference type="SAM" id="MobiDB-lite"/>
    </source>
</evidence>
<dbReference type="CDD" id="cd02909">
    <property type="entry name" value="cupin_pirin_N"/>
    <property type="match status" value="1"/>
</dbReference>
<dbReference type="Pfam" id="PF05726">
    <property type="entry name" value="Pirin_C"/>
    <property type="match status" value="1"/>
</dbReference>
<organism evidence="7 8">
    <name type="scientific">Chitiniphilus eburneus</name>
    <dbReference type="NCBI Taxonomy" id="2571148"/>
    <lineage>
        <taxon>Bacteria</taxon>
        <taxon>Pseudomonadati</taxon>
        <taxon>Pseudomonadota</taxon>
        <taxon>Betaproteobacteria</taxon>
        <taxon>Neisseriales</taxon>
        <taxon>Chitinibacteraceae</taxon>
        <taxon>Chitiniphilus</taxon>
    </lineage>
</organism>
<evidence type="ECO:0000313" key="8">
    <source>
        <dbReference type="Proteomes" id="UP000310016"/>
    </source>
</evidence>
<evidence type="ECO:0000256" key="3">
    <source>
        <dbReference type="RuleBase" id="RU003457"/>
    </source>
</evidence>
<dbReference type="Gene3D" id="2.60.120.10">
    <property type="entry name" value="Jelly Rolls"/>
    <property type="match status" value="2"/>
</dbReference>
<dbReference type="InterPro" id="IPR003829">
    <property type="entry name" value="Pirin_N_dom"/>
</dbReference>
<dbReference type="InterPro" id="IPR008778">
    <property type="entry name" value="Pirin_C_dom"/>
</dbReference>
<dbReference type="Pfam" id="PF02678">
    <property type="entry name" value="Pirin"/>
    <property type="match status" value="1"/>
</dbReference>
<dbReference type="PANTHER" id="PTHR13903">
    <property type="entry name" value="PIRIN-RELATED"/>
    <property type="match status" value="1"/>
</dbReference>
<dbReference type="SUPFAM" id="SSF51182">
    <property type="entry name" value="RmlC-like cupins"/>
    <property type="match status" value="1"/>
</dbReference>
<keyword evidence="2" id="KW-0479">Metal-binding</keyword>